<accession>A0ACC1NHY4</accession>
<name>A0ACC1NHY4_9HYPO</name>
<dbReference type="EMBL" id="JANJQO010000355">
    <property type="protein sequence ID" value="KAJ2978658.1"/>
    <property type="molecule type" value="Genomic_DNA"/>
</dbReference>
<keyword evidence="2" id="KW-1185">Reference proteome</keyword>
<proteinExistence type="predicted"/>
<protein>
    <submittedName>
        <fullName evidence="1">Uncharacterized protein</fullName>
    </submittedName>
</protein>
<evidence type="ECO:0000313" key="2">
    <source>
        <dbReference type="Proteomes" id="UP001143910"/>
    </source>
</evidence>
<gene>
    <name evidence="1" type="ORF">NQ176_g3692</name>
</gene>
<dbReference type="Proteomes" id="UP001143910">
    <property type="component" value="Unassembled WGS sequence"/>
</dbReference>
<evidence type="ECO:0000313" key="1">
    <source>
        <dbReference type="EMBL" id="KAJ2978658.1"/>
    </source>
</evidence>
<comment type="caution">
    <text evidence="1">The sequence shown here is derived from an EMBL/GenBank/DDBJ whole genome shotgun (WGS) entry which is preliminary data.</text>
</comment>
<reference evidence="1" key="1">
    <citation type="submission" date="2022-08" db="EMBL/GenBank/DDBJ databases">
        <title>Genome Sequence of Lecanicillium fungicola.</title>
        <authorList>
            <person name="Buettner E."/>
        </authorList>
    </citation>
    <scope>NUCLEOTIDE SEQUENCE</scope>
    <source>
        <strain evidence="1">Babe33</strain>
    </source>
</reference>
<sequence length="1201" mass="133198">MELATASTAAAGASRNPQALLQLAIRDFQNILTEEQRGKLGKIGAAREAETVMIFTAQLDYENHQKKGRSISSRLYSVLQSVQSFATVVETFVSSHPEIAALVWGSVKLTLLIAVNFTSQFEALSGVFMSFSKQCPRFAEYQALYPASAGLQTALCDFNAAIIRCCKHAVEIIQRPWQQKLKNAILQSFEQELQSDVQEIQKLGKEVKSEIALAAAHAERQDQRLQALDREAAKKSRSKMRSFMPKVERGLDEIRAMHLQQSTRKSREEKLRLLDWLFSHDHGAPFREACKKRQYDTAEWIFEVPAFKCWHEGKDAALFWCSGKIGSGKTVLCANVVNHIYRNIGSSDHASFFFVHHDNAESLRAESIIRSIIRQSLDALTLSEYIENQLMALRQSIYIDLNTWGRSLSMQHVSMACDSLTRDIRAYIDNSIQERLQQKDLILGDPHLLIEIINTLTQHADGMFLWVTFLLDEICAGSCDAHIRNALENLPKSLEETYTRILSRISSQSGRVELIQKIFQWVAVAKRPLALQELREAVAIEIGQKNRREELLPPEISRAVLWCGNLLQIAEEEPRQVRFAHGSIHNFITKAAPSQQLSSFHIAFKEANHLCGELCVTYLHFGDFRKTIMRRQQSVHLDPVDIASTALSRELRLARLAPVSSTLADLVSRYRKATPDLIKAAMRYGTANIADMESFQDSYPFLEYAAAYWTSHTNDFQREVSNTWDLFLRIVTDNAIPASRPWEVQQYGSSLLYWSQHTRHYALFRHATSSFQKCEYPVRLAFLSAAAVGDDECTAIALPSIMSAIGMDLVSPNFQSLSYCLKVALNLASREGHVKVVEQLIKRAGVNPATALQVASGAGCLEVVEHLLRLNVKMNEVLVCDERISLGLLFPDIKTTHHTLQVGWADFRAACQYGHLEAGLQLLSAKTDVGGTSFAKRRMTALQVACRNGHLEVVERLLAANVDVNLVAHPDGGRTALQATCDSGDMEILGHLLTAGVDVTADRDAGRAALSLAFQGGHLELVERLLVAGVDVCAEQGPKILHTACNDGRVELVKLLIAARVGVNVTVSQRPAPLWTACCNGPVEIVKLLLTAGANIHALGHNRHTALWPASYNGHVEIVKLLLAAGAYVNASGYNGHTALWAACYKGRVEIVEILLAAGADTKATGHNGHTAFQAASQGGHHKIKELLLQVGTMKAREPML</sequence>
<organism evidence="1 2">
    <name type="scientific">Zarea fungicola</name>
    <dbReference type="NCBI Taxonomy" id="93591"/>
    <lineage>
        <taxon>Eukaryota</taxon>
        <taxon>Fungi</taxon>
        <taxon>Dikarya</taxon>
        <taxon>Ascomycota</taxon>
        <taxon>Pezizomycotina</taxon>
        <taxon>Sordariomycetes</taxon>
        <taxon>Hypocreomycetidae</taxon>
        <taxon>Hypocreales</taxon>
        <taxon>Cordycipitaceae</taxon>
        <taxon>Zarea</taxon>
    </lineage>
</organism>